<reference evidence="1" key="2">
    <citation type="submission" date="2023-01" db="EMBL/GenBank/DDBJ databases">
        <authorList>
            <person name="Sun Q."/>
            <person name="Evtushenko L."/>
        </authorList>
    </citation>
    <scope>NUCLEOTIDE SEQUENCE</scope>
    <source>
        <strain evidence="1">VKM Ac-1321</strain>
    </source>
</reference>
<sequence>MAAPTQRLIKRIERDFTPAHAREVIGWLTGLAPESYGRQDEGRVQAALVLRARGNLREFISLVELMRLDWRDLLMAGGLGNSDWPAILDAELSET</sequence>
<dbReference type="RefSeq" id="WP_261958690.1">
    <property type="nucleotide sequence ID" value="NZ_BAAAXA010000001.1"/>
</dbReference>
<accession>A0A9W6KK60</accession>
<evidence type="ECO:0000313" key="1">
    <source>
        <dbReference type="EMBL" id="GLL00999.1"/>
    </source>
</evidence>
<evidence type="ECO:0000313" key="2">
    <source>
        <dbReference type="Proteomes" id="UP001143480"/>
    </source>
</evidence>
<protein>
    <submittedName>
        <fullName evidence="1">Uncharacterized protein</fullName>
    </submittedName>
</protein>
<keyword evidence="2" id="KW-1185">Reference proteome</keyword>
<dbReference type="Proteomes" id="UP001143480">
    <property type="component" value="Unassembled WGS sequence"/>
</dbReference>
<comment type="caution">
    <text evidence="1">The sequence shown here is derived from an EMBL/GenBank/DDBJ whole genome shotgun (WGS) entry which is preliminary data.</text>
</comment>
<dbReference type="EMBL" id="BSFP01000012">
    <property type="protein sequence ID" value="GLL00999.1"/>
    <property type="molecule type" value="Genomic_DNA"/>
</dbReference>
<proteinExistence type="predicted"/>
<gene>
    <name evidence="1" type="ORF">GCM10017581_027400</name>
</gene>
<name>A0A9W6KK60_9ACTN</name>
<dbReference type="AlphaFoldDB" id="A0A9W6KK60"/>
<organism evidence="1 2">
    <name type="scientific">Dactylosporangium matsuzakiense</name>
    <dbReference type="NCBI Taxonomy" id="53360"/>
    <lineage>
        <taxon>Bacteria</taxon>
        <taxon>Bacillati</taxon>
        <taxon>Actinomycetota</taxon>
        <taxon>Actinomycetes</taxon>
        <taxon>Micromonosporales</taxon>
        <taxon>Micromonosporaceae</taxon>
        <taxon>Dactylosporangium</taxon>
    </lineage>
</organism>
<reference evidence="1" key="1">
    <citation type="journal article" date="2014" name="Int. J. Syst. Evol. Microbiol.">
        <title>Complete genome sequence of Corynebacterium casei LMG S-19264T (=DSM 44701T), isolated from a smear-ripened cheese.</title>
        <authorList>
            <consortium name="US DOE Joint Genome Institute (JGI-PGF)"/>
            <person name="Walter F."/>
            <person name="Albersmeier A."/>
            <person name="Kalinowski J."/>
            <person name="Ruckert C."/>
        </authorList>
    </citation>
    <scope>NUCLEOTIDE SEQUENCE</scope>
    <source>
        <strain evidence="1">VKM Ac-1321</strain>
    </source>
</reference>